<dbReference type="EMBL" id="JACGWJ010000012">
    <property type="protein sequence ID" value="KAL0385868.1"/>
    <property type="molecule type" value="Genomic_DNA"/>
</dbReference>
<evidence type="ECO:0000313" key="1">
    <source>
        <dbReference type="EMBL" id="KAL0385868.1"/>
    </source>
</evidence>
<reference evidence="1" key="2">
    <citation type="journal article" date="2024" name="Plant">
        <title>Genomic evolution and insights into agronomic trait innovations of Sesamum species.</title>
        <authorList>
            <person name="Miao H."/>
            <person name="Wang L."/>
            <person name="Qu L."/>
            <person name="Liu H."/>
            <person name="Sun Y."/>
            <person name="Le M."/>
            <person name="Wang Q."/>
            <person name="Wei S."/>
            <person name="Zheng Y."/>
            <person name="Lin W."/>
            <person name="Duan Y."/>
            <person name="Cao H."/>
            <person name="Xiong S."/>
            <person name="Wang X."/>
            <person name="Wei L."/>
            <person name="Li C."/>
            <person name="Ma Q."/>
            <person name="Ju M."/>
            <person name="Zhao R."/>
            <person name="Li G."/>
            <person name="Mu C."/>
            <person name="Tian Q."/>
            <person name="Mei H."/>
            <person name="Zhang T."/>
            <person name="Gao T."/>
            <person name="Zhang H."/>
        </authorList>
    </citation>
    <scope>NUCLEOTIDE SEQUENCE</scope>
    <source>
        <strain evidence="1">G02</strain>
    </source>
</reference>
<organism evidence="1">
    <name type="scientific">Sesamum radiatum</name>
    <name type="common">Black benniseed</name>
    <dbReference type="NCBI Taxonomy" id="300843"/>
    <lineage>
        <taxon>Eukaryota</taxon>
        <taxon>Viridiplantae</taxon>
        <taxon>Streptophyta</taxon>
        <taxon>Embryophyta</taxon>
        <taxon>Tracheophyta</taxon>
        <taxon>Spermatophyta</taxon>
        <taxon>Magnoliopsida</taxon>
        <taxon>eudicotyledons</taxon>
        <taxon>Gunneridae</taxon>
        <taxon>Pentapetalae</taxon>
        <taxon>asterids</taxon>
        <taxon>lamiids</taxon>
        <taxon>Lamiales</taxon>
        <taxon>Pedaliaceae</taxon>
        <taxon>Sesamum</taxon>
    </lineage>
</organism>
<gene>
    <name evidence="1" type="ORF">Sradi_2981100</name>
</gene>
<protein>
    <submittedName>
        <fullName evidence="1">Uncharacterized protein</fullName>
    </submittedName>
</protein>
<dbReference type="AlphaFoldDB" id="A0AAW2S0H8"/>
<proteinExistence type="predicted"/>
<accession>A0AAW2S0H8</accession>
<comment type="caution">
    <text evidence="1">The sequence shown here is derived from an EMBL/GenBank/DDBJ whole genome shotgun (WGS) entry which is preliminary data.</text>
</comment>
<reference evidence="1" key="1">
    <citation type="submission" date="2020-06" db="EMBL/GenBank/DDBJ databases">
        <authorList>
            <person name="Li T."/>
            <person name="Hu X."/>
            <person name="Zhang T."/>
            <person name="Song X."/>
            <person name="Zhang H."/>
            <person name="Dai N."/>
            <person name="Sheng W."/>
            <person name="Hou X."/>
            <person name="Wei L."/>
        </authorList>
    </citation>
    <scope>NUCLEOTIDE SEQUENCE</scope>
    <source>
        <strain evidence="1">G02</strain>
        <tissue evidence="1">Leaf</tissue>
    </source>
</reference>
<name>A0AAW2S0H8_SESRA</name>
<sequence>MACAAARVDASWIKANKASCVNYIIASWGGTLGGGGSMWGVVRLVHGVHDFFIE</sequence>